<sequence length="139" mass="13855">MRNFAVLVALAVVLSACGGGGGNPGQCLGSPAYCAEHASGSSGGGGTDGGLTDAVFTRSGTGDTVFDLPTGVSRLRIEASYGGSVSNFIVQVDNNLVVNVLIGESQDSTTFSGTYAVEGGAQLAITNSTGVAWTMTEVR</sequence>
<dbReference type="Proteomes" id="UP000613011">
    <property type="component" value="Unassembled WGS sequence"/>
</dbReference>
<dbReference type="AlphaFoldDB" id="A0A936ZSG7"/>
<evidence type="ECO:0000313" key="3">
    <source>
        <dbReference type="Proteomes" id="UP000613011"/>
    </source>
</evidence>
<feature type="signal peptide" evidence="1">
    <location>
        <begin position="1"/>
        <end position="18"/>
    </location>
</feature>
<accession>A0A936ZSG7</accession>
<proteinExistence type="predicted"/>
<dbReference type="RefSeq" id="WP_201685958.1">
    <property type="nucleotide sequence ID" value="NZ_JAEQNA010000010.1"/>
</dbReference>
<dbReference type="EMBL" id="JAEQNA010000010">
    <property type="protein sequence ID" value="MBL0422815.1"/>
    <property type="molecule type" value="Genomic_DNA"/>
</dbReference>
<evidence type="ECO:0000256" key="1">
    <source>
        <dbReference type="SAM" id="SignalP"/>
    </source>
</evidence>
<protein>
    <recommendedName>
        <fullName evidence="4">Lipoprotein</fullName>
    </recommendedName>
</protein>
<comment type="caution">
    <text evidence="2">The sequence shown here is derived from an EMBL/GenBank/DDBJ whole genome shotgun (WGS) entry which is preliminary data.</text>
</comment>
<dbReference type="PROSITE" id="PS51257">
    <property type="entry name" value="PROKAR_LIPOPROTEIN"/>
    <property type="match status" value="1"/>
</dbReference>
<organism evidence="2 3">
    <name type="scientific">Ramlibacter aurantiacus</name>
    <dbReference type="NCBI Taxonomy" id="2801330"/>
    <lineage>
        <taxon>Bacteria</taxon>
        <taxon>Pseudomonadati</taxon>
        <taxon>Pseudomonadota</taxon>
        <taxon>Betaproteobacteria</taxon>
        <taxon>Burkholderiales</taxon>
        <taxon>Comamonadaceae</taxon>
        <taxon>Ramlibacter</taxon>
    </lineage>
</organism>
<keyword evidence="1" id="KW-0732">Signal</keyword>
<reference evidence="2" key="1">
    <citation type="submission" date="2021-01" db="EMBL/GenBank/DDBJ databases">
        <title>Ramlibacter sp. strain AW1 16S ribosomal RNA gene Genome sequencing and assembly.</title>
        <authorList>
            <person name="Kang M."/>
        </authorList>
    </citation>
    <scope>NUCLEOTIDE SEQUENCE</scope>
    <source>
        <strain evidence="2">AW1</strain>
    </source>
</reference>
<name>A0A936ZSG7_9BURK</name>
<gene>
    <name evidence="2" type="ORF">JI739_20940</name>
</gene>
<evidence type="ECO:0008006" key="4">
    <source>
        <dbReference type="Google" id="ProtNLM"/>
    </source>
</evidence>
<feature type="chain" id="PRO_5037413114" description="Lipoprotein" evidence="1">
    <location>
        <begin position="19"/>
        <end position="139"/>
    </location>
</feature>
<evidence type="ECO:0000313" key="2">
    <source>
        <dbReference type="EMBL" id="MBL0422815.1"/>
    </source>
</evidence>
<keyword evidence="3" id="KW-1185">Reference proteome</keyword>